<accession>A0ABS3Y6Y9</accession>
<gene>
    <name evidence="1" type="ORF">JW613_34865</name>
</gene>
<dbReference type="EMBL" id="JAFFZM010000042">
    <property type="protein sequence ID" value="MBO8203427.1"/>
    <property type="molecule type" value="Genomic_DNA"/>
</dbReference>
<dbReference type="GeneID" id="96263806"/>
<reference evidence="1 2" key="1">
    <citation type="submission" date="2021-02" db="EMBL/GenBank/DDBJ databases">
        <title>Streptomyces spirodelae sp. nov., isolated from duckweed.</title>
        <authorList>
            <person name="Saimee Y."/>
            <person name="Duangmal K."/>
        </authorList>
    </citation>
    <scope>NUCLEOTIDE SEQUENCE [LARGE SCALE GENOMIC DNA]</scope>
    <source>
        <strain evidence="1 2">DSM 42105</strain>
    </source>
</reference>
<evidence type="ECO:0000313" key="1">
    <source>
        <dbReference type="EMBL" id="MBO8203427.1"/>
    </source>
</evidence>
<sequence>MSDGILWLPDTWHSPNLFITFARGLSPHDLAVRLGAEPTGILDPITMGEAESLTGREGAARIARFGACAGWSFAVEQGWPSKAWWAHPPMSAGGVEVLHLTPKPDDPPKEVWYYRDGETVGWFNIGERPDDGTEFLIPALEEAGFFDTTSHEDEVLITLQVLQEHFGLSLPRQQILTGRLPAAVTATTPPENLGD</sequence>
<name>A0ABS3Y6Y9_9ACTN</name>
<proteinExistence type="predicted"/>
<evidence type="ECO:0000313" key="2">
    <source>
        <dbReference type="Proteomes" id="UP000721954"/>
    </source>
</evidence>
<keyword evidence="2" id="KW-1185">Reference proteome</keyword>
<dbReference type="RefSeq" id="WP_209215206.1">
    <property type="nucleotide sequence ID" value="NZ_JAFFZM010000042.1"/>
</dbReference>
<comment type="caution">
    <text evidence="1">The sequence shown here is derived from an EMBL/GenBank/DDBJ whole genome shotgun (WGS) entry which is preliminary data.</text>
</comment>
<dbReference type="Proteomes" id="UP000721954">
    <property type="component" value="Unassembled WGS sequence"/>
</dbReference>
<organism evidence="1 2">
    <name type="scientific">Streptomyces smyrnaeus</name>
    <dbReference type="NCBI Taxonomy" id="1387713"/>
    <lineage>
        <taxon>Bacteria</taxon>
        <taxon>Bacillati</taxon>
        <taxon>Actinomycetota</taxon>
        <taxon>Actinomycetes</taxon>
        <taxon>Kitasatosporales</taxon>
        <taxon>Streptomycetaceae</taxon>
        <taxon>Streptomyces</taxon>
    </lineage>
</organism>
<protein>
    <submittedName>
        <fullName evidence="1">Uncharacterized protein</fullName>
    </submittedName>
</protein>